<dbReference type="AlphaFoldDB" id="A0A6S7AUI1"/>
<protein>
    <recommendedName>
        <fullName evidence="3">DUF2262 domain-containing protein</fullName>
    </recommendedName>
</protein>
<dbReference type="EMBL" id="CADIJO010000005">
    <property type="protein sequence ID" value="CAB3684842.1"/>
    <property type="molecule type" value="Genomic_DNA"/>
</dbReference>
<evidence type="ECO:0000313" key="1">
    <source>
        <dbReference type="EMBL" id="CAB3684842.1"/>
    </source>
</evidence>
<evidence type="ECO:0008006" key="3">
    <source>
        <dbReference type="Google" id="ProtNLM"/>
    </source>
</evidence>
<proteinExistence type="predicted"/>
<evidence type="ECO:0000313" key="2">
    <source>
        <dbReference type="Proteomes" id="UP000494111"/>
    </source>
</evidence>
<gene>
    <name evidence="1" type="ORF">LMG3458_01806</name>
</gene>
<sequence>MTDTDRSNAGQTAMQPCTHDGIAAQETWRDCAAAHGGRLRLVLLAPDPQSAASLLEQAVRMADTLPVRTDAALRYLWEAGREPADPDAPPDTFLQGFAPSDLVLAADGGYVLHLAPLDDAWFMDGYWPSLQFSAQHEPLGWVCES</sequence>
<reference evidence="1 2" key="1">
    <citation type="submission" date="2020-04" db="EMBL/GenBank/DDBJ databases">
        <authorList>
            <person name="De Canck E."/>
        </authorList>
    </citation>
    <scope>NUCLEOTIDE SEQUENCE [LARGE SCALE GENOMIC DNA]</scope>
    <source>
        <strain evidence="1 2">LMG 3458</strain>
    </source>
</reference>
<accession>A0A6S7AUI1</accession>
<dbReference type="RefSeq" id="WP_246288649.1">
    <property type="nucleotide sequence ID" value="NZ_CADIJO010000005.1"/>
</dbReference>
<organism evidence="1 2">
    <name type="scientific">Achromobacter deleyi</name>
    <dbReference type="NCBI Taxonomy" id="1353891"/>
    <lineage>
        <taxon>Bacteria</taxon>
        <taxon>Pseudomonadati</taxon>
        <taxon>Pseudomonadota</taxon>
        <taxon>Betaproteobacteria</taxon>
        <taxon>Burkholderiales</taxon>
        <taxon>Alcaligenaceae</taxon>
        <taxon>Achromobacter</taxon>
    </lineage>
</organism>
<name>A0A6S7AUI1_9BURK</name>
<dbReference type="Proteomes" id="UP000494111">
    <property type="component" value="Unassembled WGS sequence"/>
</dbReference>